<accession>A0A9D4L4C6</accession>
<evidence type="ECO:0000256" key="1">
    <source>
        <dbReference type="SAM" id="MobiDB-lite"/>
    </source>
</evidence>
<comment type="caution">
    <text evidence="2">The sequence shown here is derived from an EMBL/GenBank/DDBJ whole genome shotgun (WGS) entry which is preliminary data.</text>
</comment>
<evidence type="ECO:0000313" key="2">
    <source>
        <dbReference type="EMBL" id="KAH3851543.1"/>
    </source>
</evidence>
<proteinExistence type="predicted"/>
<protein>
    <submittedName>
        <fullName evidence="2">Uncharacterized protein</fullName>
    </submittedName>
</protein>
<gene>
    <name evidence="2" type="ORF">DPMN_094025</name>
</gene>
<feature type="region of interest" description="Disordered" evidence="1">
    <location>
        <begin position="1"/>
        <end position="65"/>
    </location>
</feature>
<dbReference type="AlphaFoldDB" id="A0A9D4L4C6"/>
<reference evidence="2" key="2">
    <citation type="submission" date="2020-11" db="EMBL/GenBank/DDBJ databases">
        <authorList>
            <person name="McCartney M.A."/>
            <person name="Auch B."/>
            <person name="Kono T."/>
            <person name="Mallez S."/>
            <person name="Becker A."/>
            <person name="Gohl D.M."/>
            <person name="Silverstein K.A.T."/>
            <person name="Koren S."/>
            <person name="Bechman K.B."/>
            <person name="Herman A."/>
            <person name="Abrahante J.E."/>
            <person name="Garbe J."/>
        </authorList>
    </citation>
    <scope>NUCLEOTIDE SEQUENCE</scope>
    <source>
        <strain evidence="2">Duluth1</strain>
        <tissue evidence="2">Whole animal</tissue>
    </source>
</reference>
<organism evidence="2 3">
    <name type="scientific">Dreissena polymorpha</name>
    <name type="common">Zebra mussel</name>
    <name type="synonym">Mytilus polymorpha</name>
    <dbReference type="NCBI Taxonomy" id="45954"/>
    <lineage>
        <taxon>Eukaryota</taxon>
        <taxon>Metazoa</taxon>
        <taxon>Spiralia</taxon>
        <taxon>Lophotrochozoa</taxon>
        <taxon>Mollusca</taxon>
        <taxon>Bivalvia</taxon>
        <taxon>Autobranchia</taxon>
        <taxon>Heteroconchia</taxon>
        <taxon>Euheterodonta</taxon>
        <taxon>Imparidentia</taxon>
        <taxon>Neoheterodontei</taxon>
        <taxon>Myida</taxon>
        <taxon>Dreissenoidea</taxon>
        <taxon>Dreissenidae</taxon>
        <taxon>Dreissena</taxon>
    </lineage>
</organism>
<evidence type="ECO:0000313" key="3">
    <source>
        <dbReference type="Proteomes" id="UP000828390"/>
    </source>
</evidence>
<reference evidence="2" key="1">
    <citation type="journal article" date="2019" name="bioRxiv">
        <title>The Genome of the Zebra Mussel, Dreissena polymorpha: A Resource for Invasive Species Research.</title>
        <authorList>
            <person name="McCartney M.A."/>
            <person name="Auch B."/>
            <person name="Kono T."/>
            <person name="Mallez S."/>
            <person name="Zhang Y."/>
            <person name="Obille A."/>
            <person name="Becker A."/>
            <person name="Abrahante J.E."/>
            <person name="Garbe J."/>
            <person name="Badalamenti J.P."/>
            <person name="Herman A."/>
            <person name="Mangelson H."/>
            <person name="Liachko I."/>
            <person name="Sullivan S."/>
            <person name="Sone E.D."/>
            <person name="Koren S."/>
            <person name="Silverstein K.A.T."/>
            <person name="Beckman K.B."/>
            <person name="Gohl D.M."/>
        </authorList>
    </citation>
    <scope>NUCLEOTIDE SEQUENCE</scope>
    <source>
        <strain evidence="2">Duluth1</strain>
        <tissue evidence="2">Whole animal</tissue>
    </source>
</reference>
<sequence>MTIAVTDQSEIRNNGPSGEHSHPEDITNGVQDNATSDRDTSGQNTSDTETQSQKTHQQYQTISRH</sequence>
<feature type="compositionally biased region" description="Polar residues" evidence="1">
    <location>
        <begin position="1"/>
        <end position="16"/>
    </location>
</feature>
<name>A0A9D4L4C6_DREPO</name>
<dbReference type="EMBL" id="JAIWYP010000003">
    <property type="protein sequence ID" value="KAH3851543.1"/>
    <property type="molecule type" value="Genomic_DNA"/>
</dbReference>
<feature type="compositionally biased region" description="Polar residues" evidence="1">
    <location>
        <begin position="41"/>
        <end position="65"/>
    </location>
</feature>
<dbReference type="Proteomes" id="UP000828390">
    <property type="component" value="Unassembled WGS sequence"/>
</dbReference>
<keyword evidence="3" id="KW-1185">Reference proteome</keyword>